<dbReference type="Proteomes" id="UP000286100">
    <property type="component" value="Unassembled WGS sequence"/>
</dbReference>
<organism evidence="2 3">
    <name type="scientific">Sphingomonas cavernae</name>
    <dbReference type="NCBI Taxonomy" id="2320861"/>
    <lineage>
        <taxon>Bacteria</taxon>
        <taxon>Pseudomonadati</taxon>
        <taxon>Pseudomonadota</taxon>
        <taxon>Alphaproteobacteria</taxon>
        <taxon>Sphingomonadales</taxon>
        <taxon>Sphingomonadaceae</taxon>
        <taxon>Sphingomonas</taxon>
    </lineage>
</organism>
<accession>A0A418WPV9</accession>
<name>A0A418WPV9_9SPHN</name>
<dbReference type="AlphaFoldDB" id="A0A418WPV9"/>
<keyword evidence="3" id="KW-1185">Reference proteome</keyword>
<reference evidence="2 3" key="1">
    <citation type="submission" date="2018-09" db="EMBL/GenBank/DDBJ databases">
        <authorList>
            <person name="Zhu H."/>
        </authorList>
    </citation>
    <scope>NUCLEOTIDE SEQUENCE [LARGE SCALE GENOMIC DNA]</scope>
    <source>
        <strain evidence="2 3">K2R01-6</strain>
    </source>
</reference>
<dbReference type="NCBIfam" id="TIGR04433">
    <property type="entry name" value="UrcA_uranyl"/>
    <property type="match status" value="1"/>
</dbReference>
<gene>
    <name evidence="2" type="ORF">D3876_02565</name>
</gene>
<comment type="caution">
    <text evidence="2">The sequence shown here is derived from an EMBL/GenBank/DDBJ whole genome shotgun (WGS) entry which is preliminary data.</text>
</comment>
<protein>
    <submittedName>
        <fullName evidence="2">UrcA family protein</fullName>
    </submittedName>
</protein>
<dbReference type="InterPro" id="IPR030972">
    <property type="entry name" value="UrcA_uranyl"/>
</dbReference>
<keyword evidence="1" id="KW-0732">Signal</keyword>
<evidence type="ECO:0000313" key="2">
    <source>
        <dbReference type="EMBL" id="RJF93256.1"/>
    </source>
</evidence>
<dbReference type="EMBL" id="QYUM01000002">
    <property type="protein sequence ID" value="RJF93256.1"/>
    <property type="molecule type" value="Genomic_DNA"/>
</dbReference>
<dbReference type="OrthoDB" id="7475043at2"/>
<feature type="signal peptide" evidence="1">
    <location>
        <begin position="1"/>
        <end position="28"/>
    </location>
</feature>
<evidence type="ECO:0000256" key="1">
    <source>
        <dbReference type="SAM" id="SignalP"/>
    </source>
</evidence>
<evidence type="ECO:0000313" key="3">
    <source>
        <dbReference type="Proteomes" id="UP000286100"/>
    </source>
</evidence>
<sequence>MKGSTIFTLGAAVLAASIMLPSAPPAFAGQAEAPIVSTAKSMPGDGVRTMAVSYADLNLRSDDGVNRLSGRVHRAAQFVCDLGTRVEPVEQRQDGRNCYDGAMNRANRDIAIAVAAARSSDQLAGMGPPKAIRISSR</sequence>
<proteinExistence type="predicted"/>
<feature type="chain" id="PRO_5019503527" evidence="1">
    <location>
        <begin position="29"/>
        <end position="137"/>
    </location>
</feature>
<dbReference type="RefSeq" id="WP_119759534.1">
    <property type="nucleotide sequence ID" value="NZ_QYUM01000002.1"/>
</dbReference>